<dbReference type="GO" id="GO:0000977">
    <property type="term" value="F:RNA polymerase II transcription regulatory region sequence-specific DNA binding"/>
    <property type="evidence" value="ECO:0007669"/>
    <property type="project" value="TreeGrafter"/>
</dbReference>
<keyword evidence="10" id="KW-1185">Reference proteome</keyword>
<sequence>MHNALFEQLNQLAPSPGTTPANGPAQDRSEVALSFPCDSNALQAQLEAWTNVAFDFDSPSDDGPLSASSPSNKQHALHHDAFSAYPHAAANNTAAFGGAEASESAVDLNAFLGTNSATSLVDPALSLPPFVHAGHALPDAFFVAPGIGASHLEPATLSPADITAASTPAAAPVTAAAAAPSPARASRASNTAGKKAAGSAGPARKKRASSSAAAAVPAASTSAATPASATGLAKAGSSSSASVAASSNSEASTPAAKMVALPLPEGIDPKGLNDEDLNRLAIEEDKRRRNTAASARFRVKKKQREQALEMEAKELRERVAVLEKEVDTLKTENGWLRGLITDKHIDLGMSGADNNRKRKRVDGELNAFDSSILV</sequence>
<evidence type="ECO:0000313" key="9">
    <source>
        <dbReference type="EMBL" id="KAG0667565.1"/>
    </source>
</evidence>
<dbReference type="Proteomes" id="UP000777482">
    <property type="component" value="Unassembled WGS sequence"/>
</dbReference>
<keyword evidence="5" id="KW-0539">Nucleus</keyword>
<dbReference type="PROSITE" id="PS50217">
    <property type="entry name" value="BZIP"/>
    <property type="match status" value="1"/>
</dbReference>
<feature type="region of interest" description="Disordered" evidence="7">
    <location>
        <begin position="175"/>
        <end position="212"/>
    </location>
</feature>
<dbReference type="GO" id="GO:0005634">
    <property type="term" value="C:nucleus"/>
    <property type="evidence" value="ECO:0007669"/>
    <property type="project" value="UniProtKB-SubCell"/>
</dbReference>
<feature type="coiled-coil region" evidence="6">
    <location>
        <begin position="298"/>
        <end position="332"/>
    </location>
</feature>
<accession>A0A9P6W8E6</accession>
<comment type="caution">
    <text evidence="9">The sequence shown here is derived from an EMBL/GenBank/DDBJ whole genome shotgun (WGS) entry which is preliminary data.</text>
</comment>
<name>A0A9P6W8E6_RHOMI</name>
<dbReference type="SMART" id="SM00338">
    <property type="entry name" value="BRLZ"/>
    <property type="match status" value="1"/>
</dbReference>
<evidence type="ECO:0000256" key="7">
    <source>
        <dbReference type="SAM" id="MobiDB-lite"/>
    </source>
</evidence>
<proteinExistence type="predicted"/>
<dbReference type="AlphaFoldDB" id="A0A9P6W8E6"/>
<keyword evidence="3" id="KW-0238">DNA-binding</keyword>
<evidence type="ECO:0000256" key="4">
    <source>
        <dbReference type="ARBA" id="ARBA00023163"/>
    </source>
</evidence>
<protein>
    <recommendedName>
        <fullName evidence="8">BZIP domain-containing protein</fullName>
    </recommendedName>
</protein>
<dbReference type="EMBL" id="PUHQ01000001">
    <property type="protein sequence ID" value="KAG0667565.1"/>
    <property type="molecule type" value="Genomic_DNA"/>
</dbReference>
<keyword evidence="6" id="KW-0175">Coiled coil</keyword>
<comment type="subcellular location">
    <subcellularLocation>
        <location evidence="1">Nucleus</location>
    </subcellularLocation>
</comment>
<evidence type="ECO:0000256" key="2">
    <source>
        <dbReference type="ARBA" id="ARBA00023015"/>
    </source>
</evidence>
<feature type="domain" description="BZIP" evidence="8">
    <location>
        <begin position="284"/>
        <end position="343"/>
    </location>
</feature>
<feature type="compositionally biased region" description="Low complexity" evidence="7">
    <location>
        <begin position="175"/>
        <end position="202"/>
    </location>
</feature>
<dbReference type="OrthoDB" id="1939598at2759"/>
<dbReference type="Gene3D" id="1.20.5.170">
    <property type="match status" value="1"/>
</dbReference>
<gene>
    <name evidence="9" type="ORF">C6P46_000101</name>
</gene>
<dbReference type="Pfam" id="PF07716">
    <property type="entry name" value="bZIP_2"/>
    <property type="match status" value="1"/>
</dbReference>
<reference evidence="9 10" key="1">
    <citation type="submission" date="2020-11" db="EMBL/GenBank/DDBJ databases">
        <title>Kefir isolates.</title>
        <authorList>
            <person name="Marcisauskas S."/>
            <person name="Kim Y."/>
            <person name="Blasche S."/>
        </authorList>
    </citation>
    <scope>NUCLEOTIDE SEQUENCE [LARGE SCALE GENOMIC DNA]</scope>
    <source>
        <strain evidence="9 10">KR</strain>
    </source>
</reference>
<evidence type="ECO:0000256" key="6">
    <source>
        <dbReference type="SAM" id="Coils"/>
    </source>
</evidence>
<evidence type="ECO:0000256" key="5">
    <source>
        <dbReference type="ARBA" id="ARBA00023242"/>
    </source>
</evidence>
<dbReference type="GO" id="GO:0001228">
    <property type="term" value="F:DNA-binding transcription activator activity, RNA polymerase II-specific"/>
    <property type="evidence" value="ECO:0007669"/>
    <property type="project" value="TreeGrafter"/>
</dbReference>
<dbReference type="InterPro" id="IPR046347">
    <property type="entry name" value="bZIP_sf"/>
</dbReference>
<evidence type="ECO:0000256" key="3">
    <source>
        <dbReference type="ARBA" id="ARBA00023125"/>
    </source>
</evidence>
<dbReference type="InterPro" id="IPR004827">
    <property type="entry name" value="bZIP"/>
</dbReference>
<evidence type="ECO:0000313" key="10">
    <source>
        <dbReference type="Proteomes" id="UP000777482"/>
    </source>
</evidence>
<dbReference type="PROSITE" id="PS00036">
    <property type="entry name" value="BZIP_BASIC"/>
    <property type="match status" value="1"/>
</dbReference>
<evidence type="ECO:0000259" key="8">
    <source>
        <dbReference type="PROSITE" id="PS50217"/>
    </source>
</evidence>
<dbReference type="PANTHER" id="PTHR13044">
    <property type="entry name" value="ACTIVATING TRANSCRIPTION FACTOR ATF 4/5"/>
    <property type="match status" value="1"/>
</dbReference>
<organism evidence="9 10">
    <name type="scientific">Rhodotorula mucilaginosa</name>
    <name type="common">Yeast</name>
    <name type="synonym">Rhodotorula rubra</name>
    <dbReference type="NCBI Taxonomy" id="5537"/>
    <lineage>
        <taxon>Eukaryota</taxon>
        <taxon>Fungi</taxon>
        <taxon>Dikarya</taxon>
        <taxon>Basidiomycota</taxon>
        <taxon>Pucciniomycotina</taxon>
        <taxon>Microbotryomycetes</taxon>
        <taxon>Sporidiobolales</taxon>
        <taxon>Sporidiobolaceae</taxon>
        <taxon>Rhodotorula</taxon>
    </lineage>
</organism>
<keyword evidence="2" id="KW-0805">Transcription regulation</keyword>
<dbReference type="SUPFAM" id="SSF57959">
    <property type="entry name" value="Leucine zipper domain"/>
    <property type="match status" value="1"/>
</dbReference>
<dbReference type="CDD" id="cd14705">
    <property type="entry name" value="bZIP_Zip1"/>
    <property type="match status" value="1"/>
</dbReference>
<keyword evidence="4" id="KW-0804">Transcription</keyword>
<dbReference type="PANTHER" id="PTHR13044:SF14">
    <property type="entry name" value="CRYPTOCEPHAL, ISOFORM A"/>
    <property type="match status" value="1"/>
</dbReference>
<evidence type="ECO:0000256" key="1">
    <source>
        <dbReference type="ARBA" id="ARBA00004123"/>
    </source>
</evidence>